<protein>
    <recommendedName>
        <fullName evidence="3">Radical SAM protein</fullName>
    </recommendedName>
</protein>
<proteinExistence type="predicted"/>
<accession>A0AB73SZN7</accession>
<evidence type="ECO:0000313" key="2">
    <source>
        <dbReference type="Proteomes" id="UP000245412"/>
    </source>
</evidence>
<keyword evidence="2" id="KW-1185">Reference proteome</keyword>
<gene>
    <name evidence="1" type="ORF">C7383_11570</name>
</gene>
<dbReference type="InterPro" id="IPR058240">
    <property type="entry name" value="rSAM_sf"/>
</dbReference>
<dbReference type="SUPFAM" id="SSF102114">
    <property type="entry name" value="Radical SAM enzymes"/>
    <property type="match status" value="1"/>
</dbReference>
<dbReference type="Proteomes" id="UP000245412">
    <property type="component" value="Unassembled WGS sequence"/>
</dbReference>
<evidence type="ECO:0008006" key="3">
    <source>
        <dbReference type="Google" id="ProtNLM"/>
    </source>
</evidence>
<organism evidence="1 2">
    <name type="scientific">Murimonas intestini</name>
    <dbReference type="NCBI Taxonomy" id="1337051"/>
    <lineage>
        <taxon>Bacteria</taxon>
        <taxon>Bacillati</taxon>
        <taxon>Bacillota</taxon>
        <taxon>Clostridia</taxon>
        <taxon>Lachnospirales</taxon>
        <taxon>Lachnospiraceae</taxon>
        <taxon>Murimonas</taxon>
    </lineage>
</organism>
<dbReference type="EMBL" id="QGGY01000015">
    <property type="protein sequence ID" value="PWJ72914.1"/>
    <property type="molecule type" value="Genomic_DNA"/>
</dbReference>
<comment type="caution">
    <text evidence="1">The sequence shown here is derived from an EMBL/GenBank/DDBJ whole genome shotgun (WGS) entry which is preliminary data.</text>
</comment>
<evidence type="ECO:0000313" key="1">
    <source>
        <dbReference type="EMBL" id="PWJ72914.1"/>
    </source>
</evidence>
<sequence length="314" mass="37274">MRNLLKNMKIGLIDIDGHHFPNLPLMKLSAWHKRQGDTVEWYQPMFSGHMDRVYMSKVFSFTTDYTDCINADEIIKCGSGYCIDLVDGKEIYYAKRDSLLPAEIEHIYPDYSLYPELTIDTAFGFLTRGCPRGCEFCHVAAKEGRCSNKVANLREFWDGQGKIMLCDPNTFACRDWEDILGQLIESRAIIDFTQGIDVRLATPERIEMLNRMRIRRMHLAWDQPDQDLTEDFKRFSECYSRKSETRKVVYVLVNFNSTIEQDLYRIYTLRDLRFDPYVMIYDKKHAAQIYRDMQRWVNNRIIWRSCKRFEDYIA</sequence>
<reference evidence="1 2" key="1">
    <citation type="submission" date="2018-05" db="EMBL/GenBank/DDBJ databases">
        <authorList>
            <person name="Goeker M."/>
            <person name="Huntemann M."/>
            <person name="Clum A."/>
            <person name="Pillay M."/>
            <person name="Palaniappan K."/>
            <person name="Varghese N."/>
            <person name="Mikhailova N."/>
            <person name="Stamatis D."/>
            <person name="Reddy T."/>
            <person name="Daum C."/>
            <person name="Shapiro N."/>
            <person name="Ivanova N."/>
            <person name="Kyrpides N."/>
            <person name="Woyke T."/>
        </authorList>
    </citation>
    <scope>NUCLEOTIDE SEQUENCE [LARGE SCALE GENOMIC DNA]</scope>
    <source>
        <strain evidence="1 2">DSM 26524</strain>
    </source>
</reference>
<dbReference type="AlphaFoldDB" id="A0AB73SZN7"/>
<name>A0AB73SZN7_9FIRM</name>